<evidence type="ECO:0000256" key="1">
    <source>
        <dbReference type="ARBA" id="ARBA00004141"/>
    </source>
</evidence>
<dbReference type="InterPro" id="IPR000537">
    <property type="entry name" value="UbiA_prenyltransferase"/>
</dbReference>
<evidence type="ECO:0000256" key="2">
    <source>
        <dbReference type="ARBA" id="ARBA00022679"/>
    </source>
</evidence>
<protein>
    <recommendedName>
        <fullName evidence="8">Protoheme IX farnesyltransferase</fullName>
        <ecNumber evidence="8">2.5.1.141</ecNumber>
    </recommendedName>
    <alternativeName>
        <fullName evidence="8">Heme B farnesyltransferase</fullName>
    </alternativeName>
    <alternativeName>
        <fullName evidence="8">Heme O synthase</fullName>
    </alternativeName>
</protein>
<evidence type="ECO:0000313" key="10">
    <source>
        <dbReference type="Proteomes" id="UP000217838"/>
    </source>
</evidence>
<proteinExistence type="inferred from homology"/>
<feature type="transmembrane region" description="Helical" evidence="8">
    <location>
        <begin position="46"/>
        <end position="70"/>
    </location>
</feature>
<gene>
    <name evidence="8" type="primary">ctaB</name>
    <name evidence="9" type="ORF">COB11_07825</name>
</gene>
<feature type="transmembrane region" description="Helical" evidence="8">
    <location>
        <begin position="218"/>
        <end position="235"/>
    </location>
</feature>
<dbReference type="NCBIfam" id="NF003348">
    <property type="entry name" value="PRK04375.1-1"/>
    <property type="match status" value="1"/>
</dbReference>
<comment type="similarity">
    <text evidence="8">Belongs to the UbiA prenyltransferase family. Protoheme IX farnesyltransferase subfamily.</text>
</comment>
<dbReference type="EMBL" id="NVUU01000115">
    <property type="protein sequence ID" value="PCI92262.1"/>
    <property type="molecule type" value="Genomic_DNA"/>
</dbReference>
<dbReference type="GO" id="GO:0005886">
    <property type="term" value="C:plasma membrane"/>
    <property type="evidence" value="ECO:0007669"/>
    <property type="project" value="UniProtKB-SubCell"/>
</dbReference>
<keyword evidence="3 8" id="KW-0812">Transmembrane</keyword>
<keyword evidence="5 8" id="KW-0350">Heme biosynthesis</keyword>
<dbReference type="Proteomes" id="UP000217838">
    <property type="component" value="Unassembled WGS sequence"/>
</dbReference>
<evidence type="ECO:0000313" key="9">
    <source>
        <dbReference type="EMBL" id="PCI92262.1"/>
    </source>
</evidence>
<comment type="function">
    <text evidence="8">Converts heme B (protoheme IX) to heme O by substitution of the vinyl group on carbon 2 of heme B porphyrin ring with a hydroxyethyl farnesyl side group.</text>
</comment>
<evidence type="ECO:0000256" key="6">
    <source>
        <dbReference type="ARBA" id="ARBA00023136"/>
    </source>
</evidence>
<dbReference type="PROSITE" id="PS00943">
    <property type="entry name" value="UBIA"/>
    <property type="match status" value="1"/>
</dbReference>
<comment type="pathway">
    <text evidence="8">Porphyrin-containing compound metabolism; heme O biosynthesis; heme O from protoheme: step 1/1.</text>
</comment>
<keyword evidence="4 8" id="KW-1133">Transmembrane helix</keyword>
<dbReference type="PANTHER" id="PTHR43448">
    <property type="entry name" value="PROTOHEME IX FARNESYLTRANSFERASE, MITOCHONDRIAL"/>
    <property type="match status" value="1"/>
</dbReference>
<evidence type="ECO:0000256" key="7">
    <source>
        <dbReference type="ARBA" id="ARBA00047690"/>
    </source>
</evidence>
<dbReference type="CDD" id="cd13957">
    <property type="entry name" value="PT_UbiA_Cox10"/>
    <property type="match status" value="1"/>
</dbReference>
<comment type="subcellular location">
    <subcellularLocation>
        <location evidence="8">Cell membrane</location>
        <topology evidence="8">Multi-pass membrane protein</topology>
    </subcellularLocation>
    <subcellularLocation>
        <location evidence="1">Membrane</location>
        <topology evidence="1">Multi-pass membrane protein</topology>
    </subcellularLocation>
</comment>
<sequence length="293" mass="32265">MEKTTKLAPSLAVKSYIELTKPGIIMGNAITAFGGLTLASRGHINFMLFIMTLLGLSLVIASACVCNNYIDRDLDKKMVRTRNRALAKGTISVDKAIQFAMLLGIAGVVILFVYANLMATVAALLGFFVYVLFYSFSKYLTPACTLIGSIAGAIPPVVGYCAVTNRLDLCAFLIFLTIVLWQMPHFYAIAMFRLRDYTNASVPVLPVKKGILTTKIHMLFYIVAFTFVSSLLTYFKYTGTAYLVITLAVGTAWFIYAIKGFKCKSDAYWARKMFLLSLVVVLSLCAVIPFSSI</sequence>
<dbReference type="PANTHER" id="PTHR43448:SF2">
    <property type="entry name" value="PROTOHEME IX FARNESYLTRANSFERASE, MITOCHONDRIAL"/>
    <property type="match status" value="1"/>
</dbReference>
<evidence type="ECO:0000256" key="8">
    <source>
        <dbReference type="HAMAP-Rule" id="MF_00154"/>
    </source>
</evidence>
<dbReference type="GO" id="GO:0008495">
    <property type="term" value="F:protoheme IX farnesyltransferase activity"/>
    <property type="evidence" value="ECO:0007669"/>
    <property type="project" value="UniProtKB-UniRule"/>
</dbReference>
<accession>A0A2A4YBE8</accession>
<feature type="transmembrane region" description="Helical" evidence="8">
    <location>
        <begin position="273"/>
        <end position="292"/>
    </location>
</feature>
<dbReference type="AlphaFoldDB" id="A0A2A4YBE8"/>
<comment type="catalytic activity">
    <reaction evidence="7 8">
        <text>heme b + (2E,6E)-farnesyl diphosphate + H2O = Fe(II)-heme o + diphosphate</text>
        <dbReference type="Rhea" id="RHEA:28070"/>
        <dbReference type="ChEBI" id="CHEBI:15377"/>
        <dbReference type="ChEBI" id="CHEBI:33019"/>
        <dbReference type="ChEBI" id="CHEBI:60344"/>
        <dbReference type="ChEBI" id="CHEBI:60530"/>
        <dbReference type="ChEBI" id="CHEBI:175763"/>
        <dbReference type="EC" id="2.5.1.141"/>
    </reaction>
</comment>
<reference evidence="10" key="1">
    <citation type="submission" date="2017-08" db="EMBL/GenBank/DDBJ databases">
        <title>A dynamic microbial community with high functional redundancy inhabits the cold, oxic subseafloor aquifer.</title>
        <authorList>
            <person name="Tully B.J."/>
            <person name="Wheat C.G."/>
            <person name="Glazer B.T."/>
            <person name="Huber J.A."/>
        </authorList>
    </citation>
    <scope>NUCLEOTIDE SEQUENCE [LARGE SCALE GENOMIC DNA]</scope>
</reference>
<dbReference type="InterPro" id="IPR006369">
    <property type="entry name" value="Protohaem_IX_farnesylTrfase"/>
</dbReference>
<feature type="transmembrane region" description="Helical" evidence="8">
    <location>
        <begin position="241"/>
        <end position="261"/>
    </location>
</feature>
<dbReference type="InterPro" id="IPR044878">
    <property type="entry name" value="UbiA_sf"/>
</dbReference>
<name>A0A2A4YBE8_UNCAE</name>
<feature type="transmembrane region" description="Helical" evidence="8">
    <location>
        <begin position="143"/>
        <end position="165"/>
    </location>
</feature>
<dbReference type="UniPathway" id="UPA00834">
    <property type="reaction ID" value="UER00712"/>
</dbReference>
<dbReference type="InterPro" id="IPR030470">
    <property type="entry name" value="UbiA_prenylTrfase_CS"/>
</dbReference>
<comment type="caution">
    <text evidence="9">The sequence shown here is derived from an EMBL/GenBank/DDBJ whole genome shotgun (WGS) entry which is preliminary data.</text>
</comment>
<keyword evidence="8" id="KW-1003">Cell membrane</keyword>
<dbReference type="Pfam" id="PF01040">
    <property type="entry name" value="UbiA"/>
    <property type="match status" value="1"/>
</dbReference>
<keyword evidence="2 8" id="KW-0808">Transferase</keyword>
<keyword evidence="6 8" id="KW-0472">Membrane</keyword>
<evidence type="ECO:0000256" key="3">
    <source>
        <dbReference type="ARBA" id="ARBA00022692"/>
    </source>
</evidence>
<evidence type="ECO:0000256" key="5">
    <source>
        <dbReference type="ARBA" id="ARBA00023133"/>
    </source>
</evidence>
<dbReference type="HAMAP" id="MF_00154">
    <property type="entry name" value="CyoE_CtaB"/>
    <property type="match status" value="1"/>
</dbReference>
<dbReference type="EC" id="2.5.1.141" evidence="8"/>
<evidence type="ECO:0000256" key="4">
    <source>
        <dbReference type="ARBA" id="ARBA00022989"/>
    </source>
</evidence>
<organism evidence="9 10">
    <name type="scientific">Aerophobetes bacterium</name>
    <dbReference type="NCBI Taxonomy" id="2030807"/>
    <lineage>
        <taxon>Bacteria</taxon>
        <taxon>Candidatus Aerophobota</taxon>
    </lineage>
</organism>
<comment type="miscellaneous">
    <text evidence="8">Carbon 2 of the heme B porphyrin ring is defined according to the Fischer nomenclature.</text>
</comment>
<feature type="transmembrane region" description="Helical" evidence="8">
    <location>
        <begin position="171"/>
        <end position="190"/>
    </location>
</feature>
<dbReference type="GO" id="GO:0048034">
    <property type="term" value="P:heme O biosynthetic process"/>
    <property type="evidence" value="ECO:0007669"/>
    <property type="project" value="UniProtKB-UniRule"/>
</dbReference>
<dbReference type="Gene3D" id="1.10.357.140">
    <property type="entry name" value="UbiA prenyltransferase"/>
    <property type="match status" value="1"/>
</dbReference>
<dbReference type="NCBIfam" id="TIGR01473">
    <property type="entry name" value="cyoE_ctaB"/>
    <property type="match status" value="1"/>
</dbReference>